<evidence type="ECO:0000256" key="3">
    <source>
        <dbReference type="ARBA" id="ARBA00004921"/>
    </source>
</evidence>
<comment type="pathway">
    <text evidence="3">Carbohydrate degradation.</text>
</comment>
<accession>A0A939H709</accession>
<comment type="caution">
    <text evidence="8">The sequence shown here is derived from an EMBL/GenBank/DDBJ whole genome shotgun (WGS) entry which is preliminary data.</text>
</comment>
<sequence>MPGGDNMKRKIILAVADGIGDRPCEELNGMTPLEFAHTPNMDRYAKDGATGLVDILSPGVPVGTDLGHMILFGFQPDDYPGRGPIEAAGAGIWLMAGDVALRCNFATVDEDLNVVDRRAGRIRKDTSQLAEAINGQEIEGVQILFKEATEHRCVLVLRGHGLSSNISDSDPKIIDGITPSLLSEAMDESDAAVKTARVLNKFILQAHNILKDHPINKKRIAEGLLPANFLLLRGAGQMPELTPISEKYGFKGACVAAEGTVLGVARIAGYDTYTHENLTGNLDTDIEMKARLIKEALKYNEFVAVNVKAPDLMGHDNKPKEKAKAIEMFDHLFDYFLPEDMENTILAVLGDHSTPCERGEHSGDPVPLLLYGSGIRKDRSNRYGELECSHGGNGRIKGTELIQTLFDYMEKTKKQGN</sequence>
<evidence type="ECO:0000313" key="9">
    <source>
        <dbReference type="Proteomes" id="UP000664218"/>
    </source>
</evidence>
<dbReference type="Gene3D" id="3.40.720.10">
    <property type="entry name" value="Alkaline Phosphatase, subunit A"/>
    <property type="match status" value="1"/>
</dbReference>
<keyword evidence="9" id="KW-1185">Reference proteome</keyword>
<dbReference type="CDD" id="cd16011">
    <property type="entry name" value="iPGM_like"/>
    <property type="match status" value="1"/>
</dbReference>
<dbReference type="AlphaFoldDB" id="A0A939H709"/>
<reference evidence="8" key="1">
    <citation type="submission" date="2021-03" db="EMBL/GenBank/DDBJ databases">
        <title>Proteiniclasticum marinus sp. nov., isolated from tidal flat sediment.</title>
        <authorList>
            <person name="Namirimu T."/>
            <person name="Yang J.-A."/>
            <person name="Yang S.-H."/>
            <person name="Kim Y.-J."/>
            <person name="Kwon K.K."/>
        </authorList>
    </citation>
    <scope>NUCLEOTIDE SEQUENCE</scope>
    <source>
        <strain evidence="8">SCR006</strain>
    </source>
</reference>
<dbReference type="NCBIfam" id="TIGR00306">
    <property type="entry name" value="apgM"/>
    <property type="match status" value="1"/>
</dbReference>
<dbReference type="Proteomes" id="UP000664218">
    <property type="component" value="Unassembled WGS sequence"/>
</dbReference>
<dbReference type="EMBL" id="JAFNJU010000003">
    <property type="protein sequence ID" value="MBO1264306.1"/>
    <property type="molecule type" value="Genomic_DNA"/>
</dbReference>
<keyword evidence="5" id="KW-0324">Glycolysis</keyword>
<dbReference type="InterPro" id="IPR006124">
    <property type="entry name" value="Metalloenzyme"/>
</dbReference>
<feature type="domain" description="Metalloenzyme" evidence="7">
    <location>
        <begin position="10"/>
        <end position="404"/>
    </location>
</feature>
<dbReference type="PANTHER" id="PTHR31209:SF0">
    <property type="entry name" value="METALLOENZYME DOMAIN-CONTAINING PROTEIN"/>
    <property type="match status" value="1"/>
</dbReference>
<dbReference type="GO" id="GO:0006096">
    <property type="term" value="P:glycolytic process"/>
    <property type="evidence" value="ECO:0007669"/>
    <property type="project" value="UniProtKB-KW"/>
</dbReference>
<dbReference type="HAMAP" id="MF_01402_A">
    <property type="entry name" value="ApgM_A"/>
    <property type="match status" value="1"/>
</dbReference>
<evidence type="ECO:0000256" key="5">
    <source>
        <dbReference type="ARBA" id="ARBA00023152"/>
    </source>
</evidence>
<protein>
    <submittedName>
        <fullName evidence="8">2,3-bisphosphoglycerate-independent phosphoglycerate mutase</fullName>
        <ecNumber evidence="8">5.4.2.12</ecNumber>
    </submittedName>
</protein>
<comment type="similarity">
    <text evidence="4">Belongs to the BPG-independent phosphoglycerate mutase family. A-PGAM subfamily.</text>
</comment>
<name>A0A939H709_9CLOT</name>
<evidence type="ECO:0000259" key="7">
    <source>
        <dbReference type="Pfam" id="PF01676"/>
    </source>
</evidence>
<dbReference type="PIRSF" id="PIRSF006392">
    <property type="entry name" value="IPGAM_arch"/>
    <property type="match status" value="1"/>
</dbReference>
<keyword evidence="6 8" id="KW-0413">Isomerase</keyword>
<evidence type="ECO:0000256" key="6">
    <source>
        <dbReference type="ARBA" id="ARBA00023235"/>
    </source>
</evidence>
<organism evidence="8 9">
    <name type="scientific">Proteiniclasticum aestuarii</name>
    <dbReference type="NCBI Taxonomy" id="2817862"/>
    <lineage>
        <taxon>Bacteria</taxon>
        <taxon>Bacillati</taxon>
        <taxon>Bacillota</taxon>
        <taxon>Clostridia</taxon>
        <taxon>Eubacteriales</taxon>
        <taxon>Clostridiaceae</taxon>
        <taxon>Proteiniclasticum</taxon>
    </lineage>
</organism>
<dbReference type="Pfam" id="PF10143">
    <property type="entry name" value="PhosphMutase"/>
    <property type="match status" value="1"/>
</dbReference>
<gene>
    <name evidence="8" type="primary">apgM</name>
    <name evidence="8" type="ORF">J3A84_04535</name>
</gene>
<dbReference type="EC" id="5.4.2.12" evidence="8"/>
<dbReference type="GO" id="GO:0046872">
    <property type="term" value="F:metal ion binding"/>
    <property type="evidence" value="ECO:0007669"/>
    <property type="project" value="InterPro"/>
</dbReference>
<evidence type="ECO:0000256" key="4">
    <source>
        <dbReference type="ARBA" id="ARBA00005524"/>
    </source>
</evidence>
<comment type="function">
    <text evidence="2">Catalyzes the interconversion of 2-phosphoglycerate and 3-phosphoglycerate.</text>
</comment>
<comment type="catalytic activity">
    <reaction evidence="1">
        <text>(2R)-2-phosphoglycerate = (2R)-3-phosphoglycerate</text>
        <dbReference type="Rhea" id="RHEA:15901"/>
        <dbReference type="ChEBI" id="CHEBI:58272"/>
        <dbReference type="ChEBI" id="CHEBI:58289"/>
        <dbReference type="EC" id="5.4.2.12"/>
    </reaction>
</comment>
<dbReference type="InterPro" id="IPR004456">
    <property type="entry name" value="Pglycerate_mutase_ApgM"/>
</dbReference>
<dbReference type="SUPFAM" id="SSF53649">
    <property type="entry name" value="Alkaline phosphatase-like"/>
    <property type="match status" value="1"/>
</dbReference>
<dbReference type="GO" id="GO:0004619">
    <property type="term" value="F:phosphoglycerate mutase activity"/>
    <property type="evidence" value="ECO:0007669"/>
    <property type="project" value="UniProtKB-EC"/>
</dbReference>
<dbReference type="InterPro" id="IPR023665">
    <property type="entry name" value="ApgAM_prokaryotes"/>
</dbReference>
<proteinExistence type="inferred from homology"/>
<dbReference type="InterPro" id="IPR017850">
    <property type="entry name" value="Alkaline_phosphatase_core_sf"/>
</dbReference>
<dbReference type="Gene3D" id="3.30.70.2130">
    <property type="entry name" value="Metalloenzyme domain"/>
    <property type="match status" value="1"/>
</dbReference>
<dbReference type="InterPro" id="IPR042253">
    <property type="entry name" value="Pglycerate_mutase_ApgM_sf"/>
</dbReference>
<evidence type="ECO:0000313" key="8">
    <source>
        <dbReference type="EMBL" id="MBO1264306.1"/>
    </source>
</evidence>
<evidence type="ECO:0000256" key="2">
    <source>
        <dbReference type="ARBA" id="ARBA00002315"/>
    </source>
</evidence>
<dbReference type="PANTHER" id="PTHR31209">
    <property type="entry name" value="COFACTOR-INDEPENDENT PHOSPHOGLYCERATE MUTASE"/>
    <property type="match status" value="1"/>
</dbReference>
<dbReference type="Pfam" id="PF01676">
    <property type="entry name" value="Metalloenzyme"/>
    <property type="match status" value="1"/>
</dbReference>
<evidence type="ECO:0000256" key="1">
    <source>
        <dbReference type="ARBA" id="ARBA00000370"/>
    </source>
</evidence>